<name>A0A4Y2AFT3_ARAVE</name>
<gene>
    <name evidence="1" type="ORF">AVEN_143382_1</name>
</gene>
<accession>A0A4Y2AFT3</accession>
<sequence length="106" mass="11717">MKIQNRTALQGRKCILHAVEGMKGEDYMGTGLHTCSIRFAANIRVCIVGDDLLRSNLLLPLLGSGSDLNTASFAGTFQRTPSSGSRMMKNHLIRPNLLRPRFSSRK</sequence>
<dbReference type="Proteomes" id="UP000499080">
    <property type="component" value="Unassembled WGS sequence"/>
</dbReference>
<protein>
    <submittedName>
        <fullName evidence="1">Uncharacterized protein</fullName>
    </submittedName>
</protein>
<evidence type="ECO:0000313" key="1">
    <source>
        <dbReference type="EMBL" id="GBL78085.1"/>
    </source>
</evidence>
<proteinExistence type="predicted"/>
<evidence type="ECO:0000313" key="2">
    <source>
        <dbReference type="Proteomes" id="UP000499080"/>
    </source>
</evidence>
<organism evidence="1 2">
    <name type="scientific">Araneus ventricosus</name>
    <name type="common">Orbweaver spider</name>
    <name type="synonym">Epeira ventricosa</name>
    <dbReference type="NCBI Taxonomy" id="182803"/>
    <lineage>
        <taxon>Eukaryota</taxon>
        <taxon>Metazoa</taxon>
        <taxon>Ecdysozoa</taxon>
        <taxon>Arthropoda</taxon>
        <taxon>Chelicerata</taxon>
        <taxon>Arachnida</taxon>
        <taxon>Araneae</taxon>
        <taxon>Araneomorphae</taxon>
        <taxon>Entelegynae</taxon>
        <taxon>Araneoidea</taxon>
        <taxon>Araneidae</taxon>
        <taxon>Araneus</taxon>
    </lineage>
</organism>
<dbReference type="AlphaFoldDB" id="A0A4Y2AFT3"/>
<dbReference type="EMBL" id="BGPR01000014">
    <property type="protein sequence ID" value="GBL78085.1"/>
    <property type="molecule type" value="Genomic_DNA"/>
</dbReference>
<comment type="caution">
    <text evidence="1">The sequence shown here is derived from an EMBL/GenBank/DDBJ whole genome shotgun (WGS) entry which is preliminary data.</text>
</comment>
<reference evidence="1 2" key="1">
    <citation type="journal article" date="2019" name="Sci. Rep.">
        <title>Orb-weaving spider Araneus ventricosus genome elucidates the spidroin gene catalogue.</title>
        <authorList>
            <person name="Kono N."/>
            <person name="Nakamura H."/>
            <person name="Ohtoshi R."/>
            <person name="Moran D.A.P."/>
            <person name="Shinohara A."/>
            <person name="Yoshida Y."/>
            <person name="Fujiwara M."/>
            <person name="Mori M."/>
            <person name="Tomita M."/>
            <person name="Arakawa K."/>
        </authorList>
    </citation>
    <scope>NUCLEOTIDE SEQUENCE [LARGE SCALE GENOMIC DNA]</scope>
</reference>
<keyword evidence="2" id="KW-1185">Reference proteome</keyword>